<dbReference type="EMBL" id="CM047743">
    <property type="protein sequence ID" value="KAJ0031890.1"/>
    <property type="molecule type" value="Genomic_DNA"/>
</dbReference>
<evidence type="ECO:0000313" key="1">
    <source>
        <dbReference type="EMBL" id="KAJ0031890.1"/>
    </source>
</evidence>
<sequence>MASMAATFAMISSLCVRRKKSVSPSMSADKLKSSASASPQNLYNVTSAMTCTETSMIPPSPLPSPPQPQATSSSALECEGNSANNVEQVITDQLPLPPAMKKLTEAYSCSNIPTESSVQKTETSVSMKMSRTLSSLKNQDKKKKGKFKSDQDSVWTKPILLGERCRPDEEDAIIYDNEGNKISTYSHKKTRSNYSLSRTNSFIDERPTSGKEKDKGRNIIQSNFLSLSRTNSLIHQSSISGKEKDKGKNIIQSNNFSLSRTNTFIDQSAVPGKTQNKFSMSRTNTFIDQRVISGLQEKEKGIIRKDEQVLG</sequence>
<reference evidence="2" key="1">
    <citation type="journal article" date="2023" name="G3 (Bethesda)">
        <title>Genome assembly and association tests identify interacting loci associated with vigor, precocity, and sex in interspecific pistachio rootstocks.</title>
        <authorList>
            <person name="Palmer W."/>
            <person name="Jacygrad E."/>
            <person name="Sagayaradj S."/>
            <person name="Cavanaugh K."/>
            <person name="Han R."/>
            <person name="Bertier L."/>
            <person name="Beede B."/>
            <person name="Kafkas S."/>
            <person name="Golino D."/>
            <person name="Preece J."/>
            <person name="Michelmore R."/>
        </authorList>
    </citation>
    <scope>NUCLEOTIDE SEQUENCE [LARGE SCALE GENOMIC DNA]</scope>
</reference>
<proteinExistence type="predicted"/>
<name>A0ACC0Y9C0_9ROSI</name>
<gene>
    <name evidence="1" type="ORF">Pint_13768</name>
</gene>
<protein>
    <submittedName>
        <fullName evidence="1">Uncharacterized protein</fullName>
    </submittedName>
</protein>
<organism evidence="1 2">
    <name type="scientific">Pistacia integerrima</name>
    <dbReference type="NCBI Taxonomy" id="434235"/>
    <lineage>
        <taxon>Eukaryota</taxon>
        <taxon>Viridiplantae</taxon>
        <taxon>Streptophyta</taxon>
        <taxon>Embryophyta</taxon>
        <taxon>Tracheophyta</taxon>
        <taxon>Spermatophyta</taxon>
        <taxon>Magnoliopsida</taxon>
        <taxon>eudicotyledons</taxon>
        <taxon>Gunneridae</taxon>
        <taxon>Pentapetalae</taxon>
        <taxon>rosids</taxon>
        <taxon>malvids</taxon>
        <taxon>Sapindales</taxon>
        <taxon>Anacardiaceae</taxon>
        <taxon>Pistacia</taxon>
    </lineage>
</organism>
<accession>A0ACC0Y9C0</accession>
<comment type="caution">
    <text evidence="1">The sequence shown here is derived from an EMBL/GenBank/DDBJ whole genome shotgun (WGS) entry which is preliminary data.</text>
</comment>
<dbReference type="Proteomes" id="UP001163603">
    <property type="component" value="Chromosome 8"/>
</dbReference>
<keyword evidence="2" id="KW-1185">Reference proteome</keyword>
<evidence type="ECO:0000313" key="2">
    <source>
        <dbReference type="Proteomes" id="UP001163603"/>
    </source>
</evidence>